<dbReference type="PANTHER" id="PTHR42085">
    <property type="entry name" value="F-BOX DOMAIN-CONTAINING PROTEIN"/>
    <property type="match status" value="1"/>
</dbReference>
<dbReference type="OrthoDB" id="3816007at2759"/>
<organism evidence="2 3">
    <name type="scientific">Zymoseptoria tritici (strain CBS 115943 / IPO323)</name>
    <name type="common">Speckled leaf blotch fungus</name>
    <name type="synonym">Septoria tritici</name>
    <dbReference type="NCBI Taxonomy" id="336722"/>
    <lineage>
        <taxon>Eukaryota</taxon>
        <taxon>Fungi</taxon>
        <taxon>Dikarya</taxon>
        <taxon>Ascomycota</taxon>
        <taxon>Pezizomycotina</taxon>
        <taxon>Dothideomycetes</taxon>
        <taxon>Dothideomycetidae</taxon>
        <taxon>Mycosphaerellales</taxon>
        <taxon>Mycosphaerellaceae</taxon>
        <taxon>Zymoseptoria</taxon>
    </lineage>
</organism>
<proteinExistence type="predicted"/>
<dbReference type="GeneID" id="13399715"/>
<dbReference type="EMBL" id="CM001199">
    <property type="protein sequence ID" value="EGP88156.1"/>
    <property type="molecule type" value="Genomic_DNA"/>
</dbReference>
<name>F9X9T1_ZYMTI</name>
<reference evidence="2 3" key="1">
    <citation type="journal article" date="2011" name="PLoS Genet.">
        <title>Finished genome of the fungal wheat pathogen Mycosphaerella graminicola reveals dispensome structure, chromosome plasticity, and stealth pathogenesis.</title>
        <authorList>
            <person name="Goodwin S.B."/>
            <person name="Ben M'barek S."/>
            <person name="Dhillon B."/>
            <person name="Wittenberg A.H.J."/>
            <person name="Crane C.F."/>
            <person name="Hane J.K."/>
            <person name="Foster A.J."/>
            <person name="Van der Lee T.A.J."/>
            <person name="Grimwood J."/>
            <person name="Aerts A."/>
            <person name="Antoniw J."/>
            <person name="Bailey A."/>
            <person name="Bluhm B."/>
            <person name="Bowler J."/>
            <person name="Bristow J."/>
            <person name="van der Burgt A."/>
            <person name="Canto-Canche B."/>
            <person name="Churchill A.C.L."/>
            <person name="Conde-Ferraez L."/>
            <person name="Cools H.J."/>
            <person name="Coutinho P.M."/>
            <person name="Csukai M."/>
            <person name="Dehal P."/>
            <person name="De Wit P."/>
            <person name="Donzelli B."/>
            <person name="van de Geest H.C."/>
            <person name="van Ham R.C.H.J."/>
            <person name="Hammond-Kosack K.E."/>
            <person name="Henrissat B."/>
            <person name="Kilian A."/>
            <person name="Kobayashi A.K."/>
            <person name="Koopmann E."/>
            <person name="Kourmpetis Y."/>
            <person name="Kuzniar A."/>
            <person name="Lindquist E."/>
            <person name="Lombard V."/>
            <person name="Maliepaard C."/>
            <person name="Martins N."/>
            <person name="Mehrabi R."/>
            <person name="Nap J.P.H."/>
            <person name="Ponomarenko A."/>
            <person name="Rudd J.J."/>
            <person name="Salamov A."/>
            <person name="Schmutz J."/>
            <person name="Schouten H.J."/>
            <person name="Shapiro H."/>
            <person name="Stergiopoulos I."/>
            <person name="Torriani S.F.F."/>
            <person name="Tu H."/>
            <person name="de Vries R.P."/>
            <person name="Waalwijk C."/>
            <person name="Ware S.B."/>
            <person name="Wiebenga A."/>
            <person name="Zwiers L.-H."/>
            <person name="Oliver R.P."/>
            <person name="Grigoriev I.V."/>
            <person name="Kema G.H.J."/>
        </authorList>
    </citation>
    <scope>NUCLEOTIDE SEQUENCE [LARGE SCALE GENOMIC DNA]</scope>
    <source>
        <strain evidence="3">CBS 115943 / IPO323</strain>
    </source>
</reference>
<gene>
    <name evidence="2" type="ORF">MYCGRDRAFT_92914</name>
</gene>
<evidence type="ECO:0000313" key="3">
    <source>
        <dbReference type="Proteomes" id="UP000008062"/>
    </source>
</evidence>
<dbReference type="Proteomes" id="UP000008062">
    <property type="component" value="Chromosome 4"/>
</dbReference>
<dbReference type="PANTHER" id="PTHR42085:SF1">
    <property type="entry name" value="F-BOX DOMAIN-CONTAINING PROTEIN"/>
    <property type="match status" value="1"/>
</dbReference>
<keyword evidence="3" id="KW-1185">Reference proteome</keyword>
<dbReference type="AlphaFoldDB" id="F9X9T1"/>
<feature type="domain" description="2EXR" evidence="1">
    <location>
        <begin position="8"/>
        <end position="75"/>
    </location>
</feature>
<dbReference type="InParanoid" id="F9X9T1"/>
<dbReference type="KEGG" id="ztr:MYCGRDRAFT_92914"/>
<protein>
    <recommendedName>
        <fullName evidence="1">2EXR domain-containing protein</fullName>
    </recommendedName>
</protein>
<evidence type="ECO:0000259" key="1">
    <source>
        <dbReference type="Pfam" id="PF20150"/>
    </source>
</evidence>
<accession>F9X9T1</accession>
<dbReference type="InterPro" id="IPR045518">
    <property type="entry name" value="2EXR"/>
</dbReference>
<evidence type="ECO:0000313" key="2">
    <source>
        <dbReference type="EMBL" id="EGP88156.1"/>
    </source>
</evidence>
<sequence>MENSPLERLPQEIRDEIWEYALTQPKPIIITANTSTKALKKDWRSHAPKPVSLLHTCKKINNETRLLFYRLNVFTIQLDGTHSMNSSDRINEANITQLFFDAIGPEKTAAIGGFGVLVKHFHPIGAPRRRDTEIYEHVSGIVFPLRRLVRRLGPNCVVMCHFRWVAYAGGGSRGFEESGADWYVNLRDLNQTFDFPVEFGPYWEKFLQALKVGLVHEEMREVTDMSSLALLWPFVIDFMDFGPPRHIALLDILKLENATTNNSMV</sequence>
<dbReference type="RefSeq" id="XP_003853180.1">
    <property type="nucleotide sequence ID" value="XM_003853132.1"/>
</dbReference>
<dbReference type="HOGENOM" id="CLU_1050568_0_0_1"/>
<dbReference type="eggNOG" id="ENOG502TMRD">
    <property type="taxonomic scope" value="Eukaryota"/>
</dbReference>
<dbReference type="InterPro" id="IPR038883">
    <property type="entry name" value="AN11006-like"/>
</dbReference>
<dbReference type="Pfam" id="PF20150">
    <property type="entry name" value="2EXR"/>
    <property type="match status" value="1"/>
</dbReference>